<dbReference type="OrthoDB" id="10261556at2759"/>
<dbReference type="NCBIfam" id="TIGR00614">
    <property type="entry name" value="recQ_fam"/>
    <property type="match status" value="1"/>
</dbReference>
<dbReference type="Gene3D" id="3.40.50.300">
    <property type="entry name" value="P-loop containing nucleotide triphosphate hydrolases"/>
    <property type="match status" value="2"/>
</dbReference>
<feature type="region of interest" description="Disordered" evidence="26">
    <location>
        <begin position="640"/>
        <end position="659"/>
    </location>
</feature>
<dbReference type="PROSITE" id="PS51194">
    <property type="entry name" value="HELICASE_CTER"/>
    <property type="match status" value="1"/>
</dbReference>
<comment type="cofactor">
    <cofactor evidence="1">
        <name>Zn(2+)</name>
        <dbReference type="ChEBI" id="CHEBI:29105"/>
    </cofactor>
</comment>
<dbReference type="GO" id="GO:0003677">
    <property type="term" value="F:DNA binding"/>
    <property type="evidence" value="ECO:0007669"/>
    <property type="project" value="UniProtKB-KW"/>
</dbReference>
<evidence type="ECO:0000256" key="8">
    <source>
        <dbReference type="ARBA" id="ARBA00022741"/>
    </source>
</evidence>
<dbReference type="GO" id="GO:0010605">
    <property type="term" value="P:negative regulation of macromolecule metabolic process"/>
    <property type="evidence" value="ECO:0007669"/>
    <property type="project" value="UniProtKB-ARBA"/>
</dbReference>
<evidence type="ECO:0000256" key="23">
    <source>
        <dbReference type="ARBA" id="ARBA00076757"/>
    </source>
</evidence>
<dbReference type="GO" id="GO:0016787">
    <property type="term" value="F:hydrolase activity"/>
    <property type="evidence" value="ECO:0007669"/>
    <property type="project" value="UniProtKB-KW"/>
</dbReference>
<dbReference type="Pfam" id="PF08236">
    <property type="entry name" value="SRI"/>
    <property type="match status" value="1"/>
</dbReference>
<dbReference type="EMBL" id="LR899010">
    <property type="protein sequence ID" value="CAD7080602.1"/>
    <property type="molecule type" value="Genomic_DNA"/>
</dbReference>
<dbReference type="Gene3D" id="1.10.1740.100">
    <property type="entry name" value="Set2, Rpb1 interacting domain"/>
    <property type="match status" value="1"/>
</dbReference>
<evidence type="ECO:0000256" key="20">
    <source>
        <dbReference type="ARBA" id="ARBA00034808"/>
    </source>
</evidence>
<evidence type="ECO:0000256" key="2">
    <source>
        <dbReference type="ARBA" id="ARBA00004642"/>
    </source>
</evidence>
<evidence type="ECO:0000256" key="7">
    <source>
        <dbReference type="ARBA" id="ARBA00022723"/>
    </source>
</evidence>
<evidence type="ECO:0000256" key="4">
    <source>
        <dbReference type="ARBA" id="ARBA00022553"/>
    </source>
</evidence>
<dbReference type="InterPro" id="IPR002464">
    <property type="entry name" value="DNA/RNA_helicase_DEAH_CS"/>
</dbReference>
<keyword evidence="6" id="KW-0235">DNA replication</keyword>
<feature type="compositionally biased region" description="Basic and acidic residues" evidence="26">
    <location>
        <begin position="922"/>
        <end position="938"/>
    </location>
</feature>
<keyword evidence="14" id="KW-0238">DNA-binding</keyword>
<dbReference type="GO" id="GO:0005654">
    <property type="term" value="C:nucleoplasm"/>
    <property type="evidence" value="ECO:0007669"/>
    <property type="project" value="UniProtKB-SubCell"/>
</dbReference>
<keyword evidence="9" id="KW-0227">DNA damage</keyword>
<keyword evidence="30" id="KW-1185">Reference proteome</keyword>
<evidence type="ECO:0000256" key="9">
    <source>
        <dbReference type="ARBA" id="ARBA00022763"/>
    </source>
</evidence>
<evidence type="ECO:0000256" key="24">
    <source>
        <dbReference type="ARBA" id="ARBA00078243"/>
    </source>
</evidence>
<dbReference type="GO" id="GO:0045934">
    <property type="term" value="P:negative regulation of nucleobase-containing compound metabolic process"/>
    <property type="evidence" value="ECO:0007669"/>
    <property type="project" value="UniProtKB-ARBA"/>
</dbReference>
<feature type="domain" description="Helicase ATP-binding" evidence="27">
    <location>
        <begin position="29"/>
        <end position="204"/>
    </location>
</feature>
<dbReference type="PROSITE" id="PS51192">
    <property type="entry name" value="HELICASE_ATP_BIND_1"/>
    <property type="match status" value="1"/>
</dbReference>
<dbReference type="InterPro" id="IPR014001">
    <property type="entry name" value="Helicase_ATP-bd"/>
</dbReference>
<dbReference type="GO" id="GO:0051301">
    <property type="term" value="P:cell division"/>
    <property type="evidence" value="ECO:0007669"/>
    <property type="project" value="UniProtKB-KW"/>
</dbReference>
<dbReference type="Pfam" id="PF00271">
    <property type="entry name" value="Helicase_C"/>
    <property type="match status" value="1"/>
</dbReference>
<keyword evidence="8" id="KW-0547">Nucleotide-binding</keyword>
<evidence type="ECO:0000313" key="29">
    <source>
        <dbReference type="EMBL" id="CAD7080602.1"/>
    </source>
</evidence>
<comment type="catalytic activity">
    <reaction evidence="19">
        <text>Couples ATP hydrolysis with the unwinding of duplex DNA by translocating in the 3'-5' direction.</text>
        <dbReference type="EC" id="5.6.2.4"/>
    </reaction>
</comment>
<evidence type="ECO:0000256" key="12">
    <source>
        <dbReference type="ARBA" id="ARBA00022833"/>
    </source>
</evidence>
<dbReference type="GO" id="GO:0046872">
    <property type="term" value="F:metal ion binding"/>
    <property type="evidence" value="ECO:0007669"/>
    <property type="project" value="UniProtKB-KW"/>
</dbReference>
<dbReference type="PANTHER" id="PTHR13710:SF152">
    <property type="entry name" value="ATP-DEPENDENT DNA HELICASE Q5"/>
    <property type="match status" value="1"/>
</dbReference>
<keyword evidence="15" id="KW-0234">DNA repair</keyword>
<dbReference type="GO" id="GO:0006260">
    <property type="term" value="P:DNA replication"/>
    <property type="evidence" value="ECO:0007669"/>
    <property type="project" value="UniProtKB-KW"/>
</dbReference>
<feature type="compositionally biased region" description="Polar residues" evidence="26">
    <location>
        <begin position="805"/>
        <end position="817"/>
    </location>
</feature>
<dbReference type="GO" id="GO:0006355">
    <property type="term" value="P:regulation of DNA-templated transcription"/>
    <property type="evidence" value="ECO:0007669"/>
    <property type="project" value="InterPro"/>
</dbReference>
<dbReference type="CDD" id="cd18794">
    <property type="entry name" value="SF2_C_RecQ"/>
    <property type="match status" value="1"/>
</dbReference>
<feature type="compositionally biased region" description="Polar residues" evidence="26">
    <location>
        <begin position="640"/>
        <end position="656"/>
    </location>
</feature>
<reference evidence="29 30" key="1">
    <citation type="submission" date="2020-11" db="EMBL/GenBank/DDBJ databases">
        <authorList>
            <person name="Wallbank WR R."/>
            <person name="Pardo Diaz C."/>
            <person name="Kozak K."/>
            <person name="Martin S."/>
            <person name="Jiggins C."/>
            <person name="Moest M."/>
            <person name="Warren A I."/>
            <person name="Generalovic N T."/>
            <person name="Byers J.R.P. K."/>
            <person name="Montejo-Kovacevich G."/>
            <person name="Yen C E."/>
        </authorList>
    </citation>
    <scope>NUCLEOTIDE SEQUENCE [LARGE SCALE GENOMIC DNA]</scope>
</reference>
<dbReference type="SMART" id="SM00487">
    <property type="entry name" value="DEXDc"/>
    <property type="match status" value="1"/>
</dbReference>
<feature type="domain" description="Helicase C-terminal" evidence="28">
    <location>
        <begin position="232"/>
        <end position="384"/>
    </location>
</feature>
<evidence type="ECO:0000256" key="5">
    <source>
        <dbReference type="ARBA" id="ARBA00022618"/>
    </source>
</evidence>
<comment type="similarity">
    <text evidence="3">Belongs to the helicase family. RecQ subfamily.</text>
</comment>
<dbReference type="Pfam" id="PF00270">
    <property type="entry name" value="DEAD"/>
    <property type="match status" value="1"/>
</dbReference>
<keyword evidence="10" id="KW-0378">Hydrolase</keyword>
<feature type="compositionally biased region" description="Basic and acidic residues" evidence="26">
    <location>
        <begin position="768"/>
        <end position="804"/>
    </location>
</feature>
<keyword evidence="18" id="KW-0131">Cell cycle</keyword>
<evidence type="ECO:0000256" key="19">
    <source>
        <dbReference type="ARBA" id="ARBA00034617"/>
    </source>
</evidence>
<dbReference type="AlphaFoldDB" id="A0A7R8UIE2"/>
<evidence type="ECO:0000256" key="17">
    <source>
        <dbReference type="ARBA" id="ARBA00023242"/>
    </source>
</evidence>
<dbReference type="PANTHER" id="PTHR13710">
    <property type="entry name" value="DNA HELICASE RECQ FAMILY MEMBER"/>
    <property type="match status" value="1"/>
</dbReference>
<feature type="compositionally biased region" description="Basic and acidic residues" evidence="26">
    <location>
        <begin position="840"/>
        <end position="850"/>
    </location>
</feature>
<dbReference type="Gene3D" id="6.10.250.3140">
    <property type="match status" value="1"/>
</dbReference>
<evidence type="ECO:0000256" key="3">
    <source>
        <dbReference type="ARBA" id="ARBA00005446"/>
    </source>
</evidence>
<evidence type="ECO:0000256" key="16">
    <source>
        <dbReference type="ARBA" id="ARBA00023235"/>
    </source>
</evidence>
<dbReference type="GO" id="GO:0009378">
    <property type="term" value="F:four-way junction helicase activity"/>
    <property type="evidence" value="ECO:0007669"/>
    <property type="project" value="TreeGrafter"/>
</dbReference>
<feature type="region of interest" description="Disordered" evidence="26">
    <location>
        <begin position="684"/>
        <end position="938"/>
    </location>
</feature>
<feature type="compositionally biased region" description="Basic and acidic residues" evidence="26">
    <location>
        <begin position="818"/>
        <end position="828"/>
    </location>
</feature>
<evidence type="ECO:0000256" key="18">
    <source>
        <dbReference type="ARBA" id="ARBA00023306"/>
    </source>
</evidence>
<dbReference type="InterPro" id="IPR011545">
    <property type="entry name" value="DEAD/DEAH_box_helicase_dom"/>
</dbReference>
<proteinExistence type="inferred from homology"/>
<dbReference type="Proteomes" id="UP000594454">
    <property type="component" value="Chromosome 2"/>
</dbReference>
<keyword evidence="16" id="KW-0413">Isomerase</keyword>
<dbReference type="InterPro" id="IPR032284">
    <property type="entry name" value="RecQ_Zn-bd"/>
</dbReference>
<name>A0A7R8UIE2_HERIL</name>
<dbReference type="Pfam" id="PF16124">
    <property type="entry name" value="RecQ_Zn_bind"/>
    <property type="match status" value="1"/>
</dbReference>
<keyword evidence="7" id="KW-0479">Metal-binding</keyword>
<keyword evidence="12" id="KW-0862">Zinc</keyword>
<protein>
    <recommendedName>
        <fullName evidence="22">ATP-dependent DNA helicase Q5</fullName>
        <ecNumber evidence="20">5.6.2.4</ecNumber>
    </recommendedName>
    <alternativeName>
        <fullName evidence="23">DNA 3'-5' helicase RecQ5</fullName>
    </alternativeName>
    <alternativeName>
        <fullName evidence="24">DNA helicase, RecQ-like type 5</fullName>
    </alternativeName>
    <alternativeName>
        <fullName evidence="25">RecQ protein-like 5</fullName>
    </alternativeName>
</protein>
<evidence type="ECO:0000256" key="21">
    <source>
        <dbReference type="ARBA" id="ARBA00049360"/>
    </source>
</evidence>
<evidence type="ECO:0000256" key="26">
    <source>
        <dbReference type="SAM" id="MobiDB-lite"/>
    </source>
</evidence>
<evidence type="ECO:0000256" key="13">
    <source>
        <dbReference type="ARBA" id="ARBA00022840"/>
    </source>
</evidence>
<dbReference type="PROSITE" id="PS00690">
    <property type="entry name" value="DEAH_ATP_HELICASE"/>
    <property type="match status" value="1"/>
</dbReference>
<dbReference type="InterPro" id="IPR038190">
    <property type="entry name" value="SRI_sf"/>
</dbReference>
<evidence type="ECO:0000259" key="28">
    <source>
        <dbReference type="PROSITE" id="PS51194"/>
    </source>
</evidence>
<evidence type="ECO:0000256" key="22">
    <source>
        <dbReference type="ARBA" id="ARBA00074289"/>
    </source>
</evidence>
<dbReference type="SMART" id="SM00490">
    <property type="entry name" value="HELICc"/>
    <property type="match status" value="1"/>
</dbReference>
<evidence type="ECO:0000256" key="11">
    <source>
        <dbReference type="ARBA" id="ARBA00022806"/>
    </source>
</evidence>
<evidence type="ECO:0000256" key="14">
    <source>
        <dbReference type="ARBA" id="ARBA00023125"/>
    </source>
</evidence>
<dbReference type="InterPro" id="IPR027417">
    <property type="entry name" value="P-loop_NTPase"/>
</dbReference>
<evidence type="ECO:0000259" key="27">
    <source>
        <dbReference type="PROSITE" id="PS51192"/>
    </source>
</evidence>
<dbReference type="GO" id="GO:0005737">
    <property type="term" value="C:cytoplasm"/>
    <property type="evidence" value="ECO:0007669"/>
    <property type="project" value="TreeGrafter"/>
</dbReference>
<keyword evidence="5" id="KW-0132">Cell division</keyword>
<evidence type="ECO:0000256" key="1">
    <source>
        <dbReference type="ARBA" id="ARBA00001947"/>
    </source>
</evidence>
<dbReference type="SUPFAM" id="SSF52540">
    <property type="entry name" value="P-loop containing nucleoside triphosphate hydrolases"/>
    <property type="match status" value="1"/>
</dbReference>
<dbReference type="InterPro" id="IPR013257">
    <property type="entry name" value="SRI"/>
</dbReference>
<dbReference type="GO" id="GO:0005524">
    <property type="term" value="F:ATP binding"/>
    <property type="evidence" value="ECO:0007669"/>
    <property type="project" value="UniProtKB-KW"/>
</dbReference>
<keyword evidence="13" id="KW-0067">ATP-binding</keyword>
<dbReference type="GO" id="GO:0043138">
    <property type="term" value="F:3'-5' DNA helicase activity"/>
    <property type="evidence" value="ECO:0007669"/>
    <property type="project" value="UniProtKB-EC"/>
</dbReference>
<dbReference type="FunCoup" id="A0A7R8UIE2">
    <property type="interactions" value="2326"/>
</dbReference>
<evidence type="ECO:0000256" key="25">
    <source>
        <dbReference type="ARBA" id="ARBA00084014"/>
    </source>
</evidence>
<evidence type="ECO:0000256" key="10">
    <source>
        <dbReference type="ARBA" id="ARBA00022801"/>
    </source>
</evidence>
<gene>
    <name evidence="29" type="ORF">HERILL_LOCUS3748</name>
</gene>
<dbReference type="FunFam" id="3.40.50.300:FF:000614">
    <property type="entry name" value="ATP-dependent DNA helicase"/>
    <property type="match status" value="1"/>
</dbReference>
<dbReference type="GO" id="GO:0005694">
    <property type="term" value="C:chromosome"/>
    <property type="evidence" value="ECO:0007669"/>
    <property type="project" value="InterPro"/>
</dbReference>
<sequence>MDDFELLEKLKTHFGHPRFKSSLQLNAIKAALEGKRDIYVSMPTGSGKSLCFQLPGVLQENKVTIVFSPLLALIKDQIDHLTKLKISADSINSKMGSAERKRVLNDLKSIRPSIKFLYITPEQANTETCKDLIDSLVKYKKLAYIVVDEAHCVSQWGHDFRPDFLKLGALRDKYPNVSWIALTATASKQVVEDIYEQLRFRKPVSEFKTPCFRKNLYYDVVFKNTIQRDMMHLKDYIDNCLMSYTGDEKPCGIVYCRKREDVESVAYGLTKLGMPTVAYHAGLKSGDRIQVQEDWMSGKYPVISATISFGMGVDKSSVRFVVHWSLPQNIANYYQESGRAGRDGLPAFCRIYYCRDDVKSISFLLQADVNKAKQQTRMEQSKLAQKQFDKVIDYCEGFKCRHKCFSDFFGDPPPPCKDRCDVCKTPKQVSKAIDMFKKLSMQSIFGHHDISSLDDGDLYEGKWKFGGRSGVRRAAKEYKNDDDSDSNENVEAQWKKASQLLIEQQFALRRSKNEETDPDKKELALAEKVSKVKAAQSTTVKVAGLTLALRESYLTMFLDSLRINLAKCTSPEFGELRLKNKDYENIAVELEYESFTSNKVLSLYKRAIAKKVSDIKQASMKNVLCEAIKSYQPPVKVEISETSRMSPVQEKSQTVPKQIAKKKSFKKELEVQTSINSYFKCLGQSKTPKEEEKSPTESMEFSIKQEPADSDNGSDGESKNDPLVVIKTETNSIDDSKETEPQEISIKKKTYKSKIPAASESNAPVKSEYYRIRPPIFEKKEESHETETKPNIKEEPPKAEHIEKSPSNTTDKSTTNENENKSTEDAETKPTSPPKVLLHKSLENRGESSKTNEVQPPHKHGLHNEKDPQPKHSSKRPWPDKSSDSEGAPVKKVKHESTSSSKRPLPDKSSDNEGAPVKKVKHESTSSEETVKREKEDKSELAAFVVKCLMPYYKSGSIKSKDRFKSLARDITHKFQEKCLDKTAVKAHVHKLFGNEKIKVELSV</sequence>
<dbReference type="InterPro" id="IPR001650">
    <property type="entry name" value="Helicase_C-like"/>
</dbReference>
<dbReference type="InterPro" id="IPR004589">
    <property type="entry name" value="DNA_helicase_ATP-dep_RecQ"/>
</dbReference>
<evidence type="ECO:0000256" key="15">
    <source>
        <dbReference type="ARBA" id="ARBA00023204"/>
    </source>
</evidence>
<dbReference type="GO" id="GO:0000724">
    <property type="term" value="P:double-strand break repair via homologous recombination"/>
    <property type="evidence" value="ECO:0007669"/>
    <property type="project" value="TreeGrafter"/>
</dbReference>
<keyword evidence="4" id="KW-0597">Phosphoprotein</keyword>
<comment type="subcellular location">
    <subcellularLocation>
        <location evidence="2">Nucleus</location>
        <location evidence="2">Nucleoplasm</location>
    </subcellularLocation>
</comment>
<dbReference type="EC" id="5.6.2.4" evidence="20"/>
<accession>A0A7R8UIE2</accession>
<keyword evidence="17" id="KW-0539">Nucleus</keyword>
<dbReference type="FunFam" id="3.40.50.300:FF:000444">
    <property type="entry name" value="ATP-dependent DNA helicase"/>
    <property type="match status" value="1"/>
</dbReference>
<dbReference type="InParanoid" id="A0A7R8UIE2"/>
<comment type="catalytic activity">
    <reaction evidence="21">
        <text>ATP + H2O = ADP + phosphate + H(+)</text>
        <dbReference type="Rhea" id="RHEA:13065"/>
        <dbReference type="ChEBI" id="CHEBI:15377"/>
        <dbReference type="ChEBI" id="CHEBI:15378"/>
        <dbReference type="ChEBI" id="CHEBI:30616"/>
        <dbReference type="ChEBI" id="CHEBI:43474"/>
        <dbReference type="ChEBI" id="CHEBI:456216"/>
    </reaction>
</comment>
<organism evidence="29 30">
    <name type="scientific">Hermetia illucens</name>
    <name type="common">Black soldier fly</name>
    <dbReference type="NCBI Taxonomy" id="343691"/>
    <lineage>
        <taxon>Eukaryota</taxon>
        <taxon>Metazoa</taxon>
        <taxon>Ecdysozoa</taxon>
        <taxon>Arthropoda</taxon>
        <taxon>Hexapoda</taxon>
        <taxon>Insecta</taxon>
        <taxon>Pterygota</taxon>
        <taxon>Neoptera</taxon>
        <taxon>Endopterygota</taxon>
        <taxon>Diptera</taxon>
        <taxon>Brachycera</taxon>
        <taxon>Stratiomyomorpha</taxon>
        <taxon>Stratiomyidae</taxon>
        <taxon>Hermetiinae</taxon>
        <taxon>Hermetia</taxon>
    </lineage>
</organism>
<keyword evidence="11" id="KW-0347">Helicase</keyword>
<evidence type="ECO:0000313" key="30">
    <source>
        <dbReference type="Proteomes" id="UP000594454"/>
    </source>
</evidence>
<evidence type="ECO:0000256" key="6">
    <source>
        <dbReference type="ARBA" id="ARBA00022705"/>
    </source>
</evidence>